<dbReference type="EMBL" id="NWMT01000187">
    <property type="protein sequence ID" value="PCC98665.1"/>
    <property type="molecule type" value="Genomic_DNA"/>
</dbReference>
<reference evidence="3 5" key="2">
    <citation type="submission" date="2018-10" db="EMBL/GenBank/DDBJ databases">
        <title>Complete genome sequence of Pseudomonas pelagia strain Kongs-67.</title>
        <authorList>
            <person name="Sinha R.K."/>
            <person name="Krishnan K."/>
        </authorList>
    </citation>
    <scope>NUCLEOTIDE SEQUENCE [LARGE SCALE GENOMIC DNA]</scope>
    <source>
        <strain evidence="3 5">Kongs-67</strain>
    </source>
</reference>
<protein>
    <submittedName>
        <fullName evidence="2">Uncharacterized protein</fullName>
    </submittedName>
</protein>
<dbReference type="Proteomes" id="UP000344571">
    <property type="component" value="Chromosome"/>
</dbReference>
<name>A0AA91U152_9GAMM</name>
<keyword evidence="1" id="KW-0732">Signal</keyword>
<dbReference type="AlphaFoldDB" id="A0AA91U152"/>
<dbReference type="EMBL" id="CP033116">
    <property type="protein sequence ID" value="QFY56715.1"/>
    <property type="molecule type" value="Genomic_DNA"/>
</dbReference>
<organism evidence="2 4">
    <name type="scientific">Halopseudomonas pelagia</name>
    <dbReference type="NCBI Taxonomy" id="553151"/>
    <lineage>
        <taxon>Bacteria</taxon>
        <taxon>Pseudomonadati</taxon>
        <taxon>Pseudomonadota</taxon>
        <taxon>Gammaproteobacteria</taxon>
        <taxon>Pseudomonadales</taxon>
        <taxon>Pseudomonadaceae</taxon>
        <taxon>Halopseudomonas</taxon>
    </lineage>
</organism>
<accession>A0AA91U152</accession>
<reference evidence="2 4" key="1">
    <citation type="submission" date="2017-09" db="EMBL/GenBank/DDBJ databases">
        <title>Bacterial and phytoplankton interrelationship in Kongsfjorden, an Arctic fjord.</title>
        <authorList>
            <person name="Sinha R."/>
            <person name="Krishnan K."/>
        </authorList>
    </citation>
    <scope>NUCLEOTIDE SEQUENCE [LARGE SCALE GENOMIC DNA]</scope>
    <source>
        <strain evidence="2 4">58</strain>
    </source>
</reference>
<evidence type="ECO:0000313" key="2">
    <source>
        <dbReference type="EMBL" id="PCC98665.1"/>
    </source>
</evidence>
<dbReference type="RefSeq" id="WP_096347198.1">
    <property type="nucleotide sequence ID" value="NZ_CP033116.1"/>
</dbReference>
<dbReference type="Proteomes" id="UP000243750">
    <property type="component" value="Unassembled WGS sequence"/>
</dbReference>
<feature type="chain" id="PRO_5041725529" evidence="1">
    <location>
        <begin position="23"/>
        <end position="504"/>
    </location>
</feature>
<keyword evidence="5" id="KW-1185">Reference proteome</keyword>
<evidence type="ECO:0000313" key="3">
    <source>
        <dbReference type="EMBL" id="QFY56715.1"/>
    </source>
</evidence>
<feature type="signal peptide" evidence="1">
    <location>
        <begin position="1"/>
        <end position="22"/>
    </location>
</feature>
<evidence type="ECO:0000313" key="5">
    <source>
        <dbReference type="Proteomes" id="UP000344571"/>
    </source>
</evidence>
<sequence>MPYAARPLCFQLALTLLLTALAGCAGINVAEVDRVAVRESRASIKASLHDCHAGYDALDAMARDLGTVDARYQRVEGLAHLRTSRFLASFDVAALSEAAYQRWLKHQNSHAVEGLFIEWLRLPPASQQQLSHYWPGDQAAVKRALSDCGGALVAHQAELPRLTGMTTDGQYQNWKRWAGLYPLAVMPFYLGVVNEHRNLQQQQREFANNDTERAGQWTHYLQPLPTPSPAEALELLRQQPLDELGIPLLGSAIEEQLLDAFMPALAIKNTHGAAADNDRPAHLIADASGAIQRDTTQPTVYTHVSHGRYQGQVTLQLNYSVWFAERKAEQALDLLAGEFDGITWRVHLLPSGAVLGYDKMHQCGCWYQFFPAEGLDAQPALPRTQEPFNIGRTLHPEQRHTLWLAANTHHLLGVQAANAPRATQPLTVQPYAQLRALESPDGHYYSPFDAQGLVPESRRPERLVFWPMGIPSPGAMRIHGTHAIAFIGYRHFDDPWLLEELGLE</sequence>
<gene>
    <name evidence="2" type="ORF">CO192_14130</name>
    <name evidence="3" type="ORF">EAO82_10230</name>
</gene>
<dbReference type="PROSITE" id="PS51257">
    <property type="entry name" value="PROKAR_LIPOPROTEIN"/>
    <property type="match status" value="1"/>
</dbReference>
<evidence type="ECO:0000256" key="1">
    <source>
        <dbReference type="SAM" id="SignalP"/>
    </source>
</evidence>
<evidence type="ECO:0000313" key="4">
    <source>
        <dbReference type="Proteomes" id="UP000243750"/>
    </source>
</evidence>
<proteinExistence type="predicted"/>